<proteinExistence type="predicted"/>
<dbReference type="InterPro" id="IPR020843">
    <property type="entry name" value="ER"/>
</dbReference>
<dbReference type="RefSeq" id="WP_167229353.1">
    <property type="nucleotide sequence ID" value="NZ_JAAQPH010000024.1"/>
</dbReference>
<keyword evidence="2" id="KW-0560">Oxidoreductase</keyword>
<dbReference type="PANTHER" id="PTHR48106">
    <property type="entry name" value="QUINONE OXIDOREDUCTASE PIG3-RELATED"/>
    <property type="match status" value="1"/>
</dbReference>
<dbReference type="SMART" id="SM00829">
    <property type="entry name" value="PKS_ER"/>
    <property type="match status" value="1"/>
</dbReference>
<evidence type="ECO:0000256" key="2">
    <source>
        <dbReference type="ARBA" id="ARBA00023002"/>
    </source>
</evidence>
<dbReference type="GO" id="GO:0016651">
    <property type="term" value="F:oxidoreductase activity, acting on NAD(P)H"/>
    <property type="evidence" value="ECO:0007669"/>
    <property type="project" value="TreeGrafter"/>
</dbReference>
<name>A0A967F1U7_9PROT</name>
<dbReference type="AlphaFoldDB" id="A0A967F1U7"/>
<keyword evidence="1" id="KW-0521">NADP</keyword>
<dbReference type="SUPFAM" id="SSF50129">
    <property type="entry name" value="GroES-like"/>
    <property type="match status" value="1"/>
</dbReference>
<gene>
    <name evidence="4" type="ORF">HBA54_23565</name>
</gene>
<dbReference type="InterPro" id="IPR002364">
    <property type="entry name" value="Quin_OxRdtase/zeta-crystal_CS"/>
</dbReference>
<organism evidence="4 5">
    <name type="scientific">Pelagibius litoralis</name>
    <dbReference type="NCBI Taxonomy" id="374515"/>
    <lineage>
        <taxon>Bacteria</taxon>
        <taxon>Pseudomonadati</taxon>
        <taxon>Pseudomonadota</taxon>
        <taxon>Alphaproteobacteria</taxon>
        <taxon>Rhodospirillales</taxon>
        <taxon>Rhodovibrionaceae</taxon>
        <taxon>Pelagibius</taxon>
    </lineage>
</organism>
<accession>A0A967F1U7</accession>
<dbReference type="InterPro" id="IPR036291">
    <property type="entry name" value="NAD(P)-bd_dom_sf"/>
</dbReference>
<feature type="domain" description="Enoyl reductase (ER)" evidence="3">
    <location>
        <begin position="16"/>
        <end position="354"/>
    </location>
</feature>
<keyword evidence="5" id="KW-1185">Reference proteome</keyword>
<dbReference type="PROSITE" id="PS01162">
    <property type="entry name" value="QOR_ZETA_CRYSTAL"/>
    <property type="match status" value="1"/>
</dbReference>
<dbReference type="InterPro" id="IPR013154">
    <property type="entry name" value="ADH-like_N"/>
</dbReference>
<dbReference type="Pfam" id="PF00107">
    <property type="entry name" value="ADH_zinc_N"/>
    <property type="match status" value="1"/>
</dbReference>
<dbReference type="CDD" id="cd08274">
    <property type="entry name" value="MDR9"/>
    <property type="match status" value="1"/>
</dbReference>
<evidence type="ECO:0000313" key="5">
    <source>
        <dbReference type="Proteomes" id="UP000761264"/>
    </source>
</evidence>
<evidence type="ECO:0000313" key="4">
    <source>
        <dbReference type="EMBL" id="NIA71574.1"/>
    </source>
</evidence>
<dbReference type="Pfam" id="PF08240">
    <property type="entry name" value="ADH_N"/>
    <property type="match status" value="1"/>
</dbReference>
<evidence type="ECO:0000259" key="3">
    <source>
        <dbReference type="SMART" id="SM00829"/>
    </source>
</evidence>
<evidence type="ECO:0000256" key="1">
    <source>
        <dbReference type="ARBA" id="ARBA00022857"/>
    </source>
</evidence>
<protein>
    <submittedName>
        <fullName evidence="4">Zinc-binding dehydrogenase</fullName>
    </submittedName>
</protein>
<dbReference type="InterPro" id="IPR011032">
    <property type="entry name" value="GroES-like_sf"/>
</dbReference>
<reference evidence="4" key="1">
    <citation type="submission" date="2020-03" db="EMBL/GenBank/DDBJ databases">
        <title>Genome of Pelagibius litoralis DSM 21314T.</title>
        <authorList>
            <person name="Wang G."/>
        </authorList>
    </citation>
    <scope>NUCLEOTIDE SEQUENCE</scope>
    <source>
        <strain evidence="4">DSM 21314</strain>
    </source>
</reference>
<dbReference type="GO" id="GO:0070402">
    <property type="term" value="F:NADPH binding"/>
    <property type="evidence" value="ECO:0007669"/>
    <property type="project" value="TreeGrafter"/>
</dbReference>
<dbReference type="InterPro" id="IPR013149">
    <property type="entry name" value="ADH-like_C"/>
</dbReference>
<dbReference type="PANTHER" id="PTHR48106:SF18">
    <property type="entry name" value="QUINONE OXIDOREDUCTASE PIG3"/>
    <property type="match status" value="1"/>
</dbReference>
<dbReference type="EMBL" id="JAAQPH010000024">
    <property type="protein sequence ID" value="NIA71574.1"/>
    <property type="molecule type" value="Genomic_DNA"/>
</dbReference>
<dbReference type="GO" id="GO:0008270">
    <property type="term" value="F:zinc ion binding"/>
    <property type="evidence" value="ECO:0007669"/>
    <property type="project" value="InterPro"/>
</dbReference>
<dbReference type="Gene3D" id="3.90.180.10">
    <property type="entry name" value="Medium-chain alcohol dehydrogenases, catalytic domain"/>
    <property type="match status" value="1"/>
</dbReference>
<dbReference type="Gene3D" id="3.40.50.720">
    <property type="entry name" value="NAD(P)-binding Rossmann-like Domain"/>
    <property type="match status" value="1"/>
</dbReference>
<sequence>MAIPDKMYGVVLTGHGGLEKLEWREDVDVPRPGEGEVLLRVLASSVNNTDINTRTAWYSKSVRESTASAAATGNTGPEVADGSWSGSPISFPLIQGADCCGEIVAVGPGVPGERIGERVLVRALQSTGAEDGRLSTWTFGSECDGAFAQFAKTFAADALAVRSDWSDTELASIPCAYSTAEGMLQRVGLKDEAVLITGASGGVGSAAIQLAKRRGAHVTAMTEAAKAEALRALGADATIARDDAFPADAYDVVVDLVAGPRWPDMIAALRRGGRYVTAGAIAGPIVELDVRTLYLRDLTLLGSTFQPDNIMKDVIGYIEGGELRPLIGREFDLKEMQQAQKAFLEKDHIGKIVIRNAG</sequence>
<comment type="caution">
    <text evidence="4">The sequence shown here is derived from an EMBL/GenBank/DDBJ whole genome shotgun (WGS) entry which is preliminary data.</text>
</comment>
<dbReference type="Proteomes" id="UP000761264">
    <property type="component" value="Unassembled WGS sequence"/>
</dbReference>
<dbReference type="SUPFAM" id="SSF51735">
    <property type="entry name" value="NAD(P)-binding Rossmann-fold domains"/>
    <property type="match status" value="1"/>
</dbReference>